<dbReference type="RefSeq" id="WP_353874195.1">
    <property type="nucleotide sequence ID" value="NZ_JBEVCJ010000004.1"/>
</dbReference>
<dbReference type="HAMAP" id="MF_00258">
    <property type="entry name" value="Glu_racemase"/>
    <property type="match status" value="1"/>
</dbReference>
<evidence type="ECO:0000256" key="7">
    <source>
        <dbReference type="HAMAP-Rule" id="MF_00258"/>
    </source>
</evidence>
<feature type="binding site" evidence="7">
    <location>
        <begin position="37"/>
        <end position="38"/>
    </location>
    <ligand>
        <name>substrate</name>
    </ligand>
</feature>
<dbReference type="SUPFAM" id="SSF53681">
    <property type="entry name" value="Aspartate/glutamate racemase"/>
    <property type="match status" value="2"/>
</dbReference>
<evidence type="ECO:0000256" key="4">
    <source>
        <dbReference type="ARBA" id="ARBA00022984"/>
    </source>
</evidence>
<keyword evidence="4 7" id="KW-0573">Peptidoglycan synthesis</keyword>
<dbReference type="Pfam" id="PF01177">
    <property type="entry name" value="Asp_Glu_race"/>
    <property type="match status" value="1"/>
</dbReference>
<proteinExistence type="inferred from homology"/>
<protein>
    <recommendedName>
        <fullName evidence="2 7">Glutamate racemase</fullName>
        <ecNumber evidence="2 7">5.1.1.3</ecNumber>
    </recommendedName>
</protein>
<feature type="active site" description="Proton donor/acceptor" evidence="7">
    <location>
        <position position="210"/>
    </location>
</feature>
<dbReference type="InterPro" id="IPR001920">
    <property type="entry name" value="Asp/Glu_race"/>
</dbReference>
<dbReference type="PANTHER" id="PTHR21198">
    <property type="entry name" value="GLUTAMATE RACEMASE"/>
    <property type="match status" value="1"/>
</dbReference>
<evidence type="ECO:0000256" key="6">
    <source>
        <dbReference type="ARBA" id="ARBA00023316"/>
    </source>
</evidence>
<dbReference type="EMBL" id="JBEVCJ010000004">
    <property type="protein sequence ID" value="MET1254390.1"/>
    <property type="molecule type" value="Genomic_DNA"/>
</dbReference>
<comment type="pathway">
    <text evidence="7">Cell wall biogenesis; peptidoglycan biosynthesis.</text>
</comment>
<dbReference type="InterPro" id="IPR033134">
    <property type="entry name" value="Asp/Glu_racemase_AS_2"/>
</dbReference>
<dbReference type="NCBIfam" id="TIGR00067">
    <property type="entry name" value="glut_race"/>
    <property type="match status" value="1"/>
</dbReference>
<reference evidence="8 9" key="1">
    <citation type="submission" date="2024-06" db="EMBL/GenBank/DDBJ databases">
        <authorList>
            <person name="Li F."/>
        </authorList>
    </citation>
    <scope>NUCLEOTIDE SEQUENCE [LARGE SCALE GENOMIC DNA]</scope>
    <source>
        <strain evidence="8 9">GXAS 311</strain>
    </source>
</reference>
<gene>
    <name evidence="7 8" type="primary">murI</name>
    <name evidence="8" type="ORF">ABVT43_04555</name>
</gene>
<feature type="binding site" evidence="7">
    <location>
        <begin position="69"/>
        <end position="70"/>
    </location>
    <ligand>
        <name>substrate</name>
    </ligand>
</feature>
<feature type="binding site" evidence="7">
    <location>
        <begin position="211"/>
        <end position="212"/>
    </location>
    <ligand>
        <name>substrate</name>
    </ligand>
</feature>
<evidence type="ECO:0000256" key="3">
    <source>
        <dbReference type="ARBA" id="ARBA00022960"/>
    </source>
</evidence>
<evidence type="ECO:0000313" key="8">
    <source>
        <dbReference type="EMBL" id="MET1254390.1"/>
    </source>
</evidence>
<comment type="caution">
    <text evidence="8">The sequence shown here is derived from an EMBL/GenBank/DDBJ whole genome shotgun (WGS) entry which is preliminary data.</text>
</comment>
<accession>A0ABV2BR26</accession>
<comment type="function">
    <text evidence="7">Provides the (R)-glutamate required for cell wall biosynthesis.</text>
</comment>
<comment type="catalytic activity">
    <reaction evidence="1 7">
        <text>L-glutamate = D-glutamate</text>
        <dbReference type="Rhea" id="RHEA:12813"/>
        <dbReference type="ChEBI" id="CHEBI:29985"/>
        <dbReference type="ChEBI" id="CHEBI:29986"/>
        <dbReference type="EC" id="5.1.1.3"/>
    </reaction>
</comment>
<keyword evidence="9" id="KW-1185">Reference proteome</keyword>
<keyword evidence="5 7" id="KW-0413">Isomerase</keyword>
<dbReference type="Gene3D" id="3.40.50.1860">
    <property type="match status" value="2"/>
</dbReference>
<evidence type="ECO:0000256" key="5">
    <source>
        <dbReference type="ARBA" id="ARBA00023235"/>
    </source>
</evidence>
<comment type="similarity">
    <text evidence="7">Belongs to the aspartate/glutamate racemases family.</text>
</comment>
<organism evidence="8 9">
    <name type="scientific">Aliikangiella maris</name>
    <dbReference type="NCBI Taxonomy" id="3162458"/>
    <lineage>
        <taxon>Bacteria</taxon>
        <taxon>Pseudomonadati</taxon>
        <taxon>Pseudomonadota</taxon>
        <taxon>Gammaproteobacteria</taxon>
        <taxon>Oceanospirillales</taxon>
        <taxon>Pleioneaceae</taxon>
        <taxon>Aliikangiella</taxon>
    </lineage>
</organism>
<name>A0ABV2BR26_9GAMM</name>
<keyword evidence="3 7" id="KW-0133">Cell shape</keyword>
<dbReference type="InterPro" id="IPR015942">
    <property type="entry name" value="Asp/Glu/hydantoin_racemase"/>
</dbReference>
<dbReference type="PROSITE" id="PS00923">
    <property type="entry name" value="ASP_GLU_RACEMASE_1"/>
    <property type="match status" value="1"/>
</dbReference>
<evidence type="ECO:0000313" key="9">
    <source>
        <dbReference type="Proteomes" id="UP001548189"/>
    </source>
</evidence>
<dbReference type="PROSITE" id="PS00924">
    <property type="entry name" value="ASP_GLU_RACEMASE_2"/>
    <property type="match status" value="1"/>
</dbReference>
<evidence type="ECO:0000256" key="1">
    <source>
        <dbReference type="ARBA" id="ARBA00001602"/>
    </source>
</evidence>
<dbReference type="InterPro" id="IPR004391">
    <property type="entry name" value="Glu_race"/>
</dbReference>
<dbReference type="InterPro" id="IPR018187">
    <property type="entry name" value="Asp/Glu_racemase_AS_1"/>
</dbReference>
<dbReference type="Proteomes" id="UP001548189">
    <property type="component" value="Unassembled WGS sequence"/>
</dbReference>
<dbReference type="PANTHER" id="PTHR21198:SF3">
    <property type="entry name" value="GLUTAMATE RACEMASE"/>
    <property type="match status" value="1"/>
</dbReference>
<dbReference type="GO" id="GO:0008881">
    <property type="term" value="F:glutamate racemase activity"/>
    <property type="evidence" value="ECO:0007669"/>
    <property type="project" value="UniProtKB-EC"/>
</dbReference>
<evidence type="ECO:0000256" key="2">
    <source>
        <dbReference type="ARBA" id="ARBA00013090"/>
    </source>
</evidence>
<sequence length="285" mass="31619">MSRCKISNRHFSHNRHLCHNQSGELSKGNQQAIGIFDSGVGGLSIFNAVKDFLPQENIIYLADTRYAPYGDQSEAFIIERSQKITDFLLQHSIKLLVVACNTATAAAIQVLRDNYSIPIIGVEPAIKPAVEKTPEGRIGVIATKATLKSEKYQRLKARFAENASITEKATPLFVQLVETVAQLQPQHIAEIKQELQIFIDQKVNTLVLGCTHFPFLNEVIAQIMGAEVTILENAQPVAKEIARKLGDNVNLQNTARQLTFYSSNPAAAQAKFNLILRQKVNLLPF</sequence>
<feature type="binding site" evidence="7">
    <location>
        <begin position="101"/>
        <end position="102"/>
    </location>
    <ligand>
        <name>substrate</name>
    </ligand>
</feature>
<keyword evidence="6 7" id="KW-0961">Cell wall biogenesis/degradation</keyword>
<dbReference type="EC" id="5.1.1.3" evidence="2 7"/>
<feature type="active site" description="Proton donor/acceptor" evidence="7">
    <location>
        <position position="100"/>
    </location>
</feature>